<reference evidence="2" key="1">
    <citation type="journal article" date="2014" name="Proc. Natl. Acad. Sci. U.S.A.">
        <title>Extensive sampling of basidiomycete genomes demonstrates inadequacy of the white-rot/brown-rot paradigm for wood decay fungi.</title>
        <authorList>
            <person name="Riley R."/>
            <person name="Salamov A.A."/>
            <person name="Brown D.W."/>
            <person name="Nagy L.G."/>
            <person name="Floudas D."/>
            <person name="Held B.W."/>
            <person name="Levasseur A."/>
            <person name="Lombard V."/>
            <person name="Morin E."/>
            <person name="Otillar R."/>
            <person name="Lindquist E.A."/>
            <person name="Sun H."/>
            <person name="LaButti K.M."/>
            <person name="Schmutz J."/>
            <person name="Jabbour D."/>
            <person name="Luo H."/>
            <person name="Baker S.E."/>
            <person name="Pisabarro A.G."/>
            <person name="Walton J.D."/>
            <person name="Blanchette R.A."/>
            <person name="Henrissat B."/>
            <person name="Martin F."/>
            <person name="Cullen D."/>
            <person name="Hibbett D.S."/>
            <person name="Grigoriev I.V."/>
        </authorList>
    </citation>
    <scope>NUCLEOTIDE SEQUENCE [LARGE SCALE GENOMIC DNA]</scope>
    <source>
        <strain evidence="2">CBS 339.88</strain>
    </source>
</reference>
<evidence type="ECO:0000313" key="1">
    <source>
        <dbReference type="EMBL" id="KDR67112.1"/>
    </source>
</evidence>
<proteinExistence type="predicted"/>
<dbReference type="EMBL" id="KL142417">
    <property type="protein sequence ID" value="KDR67112.1"/>
    <property type="molecule type" value="Genomic_DNA"/>
</dbReference>
<dbReference type="Proteomes" id="UP000027222">
    <property type="component" value="Unassembled WGS sequence"/>
</dbReference>
<keyword evidence="2" id="KW-1185">Reference proteome</keyword>
<accession>A0A067SAW5</accession>
<gene>
    <name evidence="1" type="ORF">GALMADRAFT_216616</name>
</gene>
<organism evidence="1 2">
    <name type="scientific">Galerina marginata (strain CBS 339.88)</name>
    <dbReference type="NCBI Taxonomy" id="685588"/>
    <lineage>
        <taxon>Eukaryota</taxon>
        <taxon>Fungi</taxon>
        <taxon>Dikarya</taxon>
        <taxon>Basidiomycota</taxon>
        <taxon>Agaricomycotina</taxon>
        <taxon>Agaricomycetes</taxon>
        <taxon>Agaricomycetidae</taxon>
        <taxon>Agaricales</taxon>
        <taxon>Agaricineae</taxon>
        <taxon>Strophariaceae</taxon>
        <taxon>Galerina</taxon>
    </lineage>
</organism>
<dbReference type="HOGENOM" id="CLU_1825431_0_0_1"/>
<name>A0A067SAW5_GALM3</name>
<protein>
    <submittedName>
        <fullName evidence="1">Uncharacterized protein</fullName>
    </submittedName>
</protein>
<dbReference type="AlphaFoldDB" id="A0A067SAW5"/>
<sequence>MDCDSEPEIILDVIYQELKVFFLIAGKASDEWHCLKVSIQQMVRCVLGSKGRLVTKHFPLPELAHNWRIVAKIKSTSLESLEIGEGKVGESKTVPLLPVWTMAMAMVKIITNTETAQHRQLPLACQCDRCTRKCLKERKFK</sequence>
<evidence type="ECO:0000313" key="2">
    <source>
        <dbReference type="Proteomes" id="UP000027222"/>
    </source>
</evidence>